<evidence type="ECO:0000313" key="4">
    <source>
        <dbReference type="Proteomes" id="UP000287247"/>
    </source>
</evidence>
<dbReference type="Pfam" id="PF01381">
    <property type="entry name" value="HTH_3"/>
    <property type="match status" value="1"/>
</dbReference>
<dbReference type="AlphaFoldDB" id="A0A401ILL7"/>
<keyword evidence="4" id="KW-1185">Reference proteome</keyword>
<dbReference type="SUPFAM" id="SSF47413">
    <property type="entry name" value="lambda repressor-like DNA-binding domains"/>
    <property type="match status" value="1"/>
</dbReference>
<keyword evidence="3" id="KW-0238">DNA-binding</keyword>
<dbReference type="OrthoDB" id="3034420at2"/>
<gene>
    <name evidence="3" type="ORF">AsFPU1_3553</name>
</gene>
<feature type="compositionally biased region" description="Polar residues" evidence="1">
    <location>
        <begin position="81"/>
        <end position="95"/>
    </location>
</feature>
<name>A0A401ILL7_APHSA</name>
<dbReference type="InterPro" id="IPR010982">
    <property type="entry name" value="Lambda_DNA-bd_dom_sf"/>
</dbReference>
<dbReference type="Proteomes" id="UP000287247">
    <property type="component" value="Unassembled WGS sequence"/>
</dbReference>
<evidence type="ECO:0000259" key="2">
    <source>
        <dbReference type="PROSITE" id="PS50943"/>
    </source>
</evidence>
<dbReference type="GO" id="GO:0003677">
    <property type="term" value="F:DNA binding"/>
    <property type="evidence" value="ECO:0007669"/>
    <property type="project" value="UniProtKB-KW"/>
</dbReference>
<dbReference type="SMART" id="SM00530">
    <property type="entry name" value="HTH_XRE"/>
    <property type="match status" value="1"/>
</dbReference>
<reference evidence="4" key="1">
    <citation type="submission" date="2017-05" db="EMBL/GenBank/DDBJ databases">
        <title>Physiological properties and genetic analysis related to exopolysaccharide production of fresh-water unicellular cyanobacterium Aphanothece sacrum, Suizenji Nori, that has been cultured as a food source in Japan.</title>
        <authorList>
            <person name="Kanesaki Y."/>
            <person name="Yoshikawa S."/>
            <person name="Ohki K."/>
        </authorList>
    </citation>
    <scope>NUCLEOTIDE SEQUENCE [LARGE SCALE GENOMIC DNA]</scope>
    <source>
        <strain evidence="4">FPU1</strain>
    </source>
</reference>
<proteinExistence type="predicted"/>
<dbReference type="InterPro" id="IPR001387">
    <property type="entry name" value="Cro/C1-type_HTH"/>
</dbReference>
<sequence length="95" mass="10711">MKEQINKEPNLKVKAYREAMGYSQQELAQLLNCHWRTVADWELKGTIPNFEKVVLLAKVFKISLKTLANDFGLDTVGIPDDSNSQPSNELTASKC</sequence>
<dbReference type="CDD" id="cd00093">
    <property type="entry name" value="HTH_XRE"/>
    <property type="match status" value="1"/>
</dbReference>
<evidence type="ECO:0000313" key="3">
    <source>
        <dbReference type="EMBL" id="GBF82126.1"/>
    </source>
</evidence>
<feature type="domain" description="HTH cro/C1-type" evidence="2">
    <location>
        <begin position="13"/>
        <end position="67"/>
    </location>
</feature>
<evidence type="ECO:0000256" key="1">
    <source>
        <dbReference type="SAM" id="MobiDB-lite"/>
    </source>
</evidence>
<accession>A0A401ILL7</accession>
<feature type="region of interest" description="Disordered" evidence="1">
    <location>
        <begin position="76"/>
        <end position="95"/>
    </location>
</feature>
<dbReference type="RefSeq" id="WP_124977145.1">
    <property type="nucleotide sequence ID" value="NZ_BDQK01000016.1"/>
</dbReference>
<dbReference type="PROSITE" id="PS50943">
    <property type="entry name" value="HTH_CROC1"/>
    <property type="match status" value="1"/>
</dbReference>
<dbReference type="EMBL" id="BDQK01000016">
    <property type="protein sequence ID" value="GBF82126.1"/>
    <property type="molecule type" value="Genomic_DNA"/>
</dbReference>
<dbReference type="Gene3D" id="1.10.260.40">
    <property type="entry name" value="lambda repressor-like DNA-binding domains"/>
    <property type="match status" value="1"/>
</dbReference>
<comment type="caution">
    <text evidence="3">The sequence shown here is derived from an EMBL/GenBank/DDBJ whole genome shotgun (WGS) entry which is preliminary data.</text>
</comment>
<protein>
    <submittedName>
        <fullName evidence="3">DNA-binding protein</fullName>
    </submittedName>
</protein>
<organism evidence="3 4">
    <name type="scientific">Aphanothece sacrum FPU1</name>
    <dbReference type="NCBI Taxonomy" id="1920663"/>
    <lineage>
        <taxon>Bacteria</taxon>
        <taxon>Bacillati</taxon>
        <taxon>Cyanobacteriota</taxon>
        <taxon>Cyanophyceae</taxon>
        <taxon>Oscillatoriophycideae</taxon>
        <taxon>Chroococcales</taxon>
        <taxon>Aphanothecaceae</taxon>
        <taxon>Aphanothece</taxon>
    </lineage>
</organism>